<sequence length="344" mass="40485">MTLSGKGKIYFLLNKIDDKKIITPKGQPILLHPSGDLDSHYPTDELLRLLYKFQNDDKILKVVKLPEINDYGLSNYENEYYGIEVTPKFDGYYQEIKKDPAYQKFIGQEPSTANVNRPKLNRKSLEKIWSLLQEIETSRQITAPEDNIAIPQVHHSKAKNEREKSQYSDERFTMLRKLEKESAIKEVIWPNNFDKLVHLKLGNRYFEVLNWYEKEYEKIIKNDPKPTESIQSPTNKPVYEITYSEQTREIIINGFLFKKLALFSLNDTIFSYLYKNPNTEKTGDEIKEASKENSIKDLNKFVEQLGFKGEFRQVFFKVSKSKIQFNNPITQEQLDEQGIKRLKF</sequence>
<protein>
    <submittedName>
        <fullName evidence="1">Uncharacterized protein</fullName>
    </submittedName>
</protein>
<comment type="caution">
    <text evidence="1">The sequence shown here is derived from an EMBL/GenBank/DDBJ whole genome shotgun (WGS) entry which is preliminary data.</text>
</comment>
<proteinExistence type="predicted"/>
<dbReference type="EMBL" id="MEVH01000014">
    <property type="protein sequence ID" value="OGC51773.1"/>
    <property type="molecule type" value="Genomic_DNA"/>
</dbReference>
<dbReference type="Proteomes" id="UP000178771">
    <property type="component" value="Unassembled WGS sequence"/>
</dbReference>
<evidence type="ECO:0000313" key="1">
    <source>
        <dbReference type="EMBL" id="OGC51773.1"/>
    </source>
</evidence>
<name>A0A1F4V5B4_UNCKA</name>
<evidence type="ECO:0000313" key="2">
    <source>
        <dbReference type="Proteomes" id="UP000178771"/>
    </source>
</evidence>
<dbReference type="STRING" id="1802624.A2982_00640"/>
<dbReference type="AlphaFoldDB" id="A0A1F4V5B4"/>
<gene>
    <name evidence="1" type="ORF">A2982_00640</name>
</gene>
<organism evidence="1 2">
    <name type="scientific">candidate division WWE3 bacterium RIFCSPLOWO2_01_FULL_39_13</name>
    <dbReference type="NCBI Taxonomy" id="1802624"/>
    <lineage>
        <taxon>Bacteria</taxon>
        <taxon>Katanobacteria</taxon>
    </lineage>
</organism>
<reference evidence="1 2" key="1">
    <citation type="journal article" date="2016" name="Nat. Commun.">
        <title>Thousands of microbial genomes shed light on interconnected biogeochemical processes in an aquifer system.</title>
        <authorList>
            <person name="Anantharaman K."/>
            <person name="Brown C.T."/>
            <person name="Hug L.A."/>
            <person name="Sharon I."/>
            <person name="Castelle C.J."/>
            <person name="Probst A.J."/>
            <person name="Thomas B.C."/>
            <person name="Singh A."/>
            <person name="Wilkins M.J."/>
            <person name="Karaoz U."/>
            <person name="Brodie E.L."/>
            <person name="Williams K.H."/>
            <person name="Hubbard S.S."/>
            <person name="Banfield J.F."/>
        </authorList>
    </citation>
    <scope>NUCLEOTIDE SEQUENCE [LARGE SCALE GENOMIC DNA]</scope>
</reference>
<accession>A0A1F4V5B4</accession>